<dbReference type="InterPro" id="IPR013766">
    <property type="entry name" value="Thioredoxin_domain"/>
</dbReference>
<proteinExistence type="predicted"/>
<keyword evidence="5" id="KW-1185">Reference proteome</keyword>
<keyword evidence="1" id="KW-0676">Redox-active center</keyword>
<comment type="caution">
    <text evidence="4">The sequence shown here is derived from an EMBL/GenBank/DDBJ whole genome shotgun (WGS) entry which is preliminary data.</text>
</comment>
<protein>
    <submittedName>
        <fullName evidence="4">TlpA disulfide reductase family protein</fullName>
    </submittedName>
</protein>
<dbReference type="CDD" id="cd02966">
    <property type="entry name" value="TlpA_like_family"/>
    <property type="match status" value="1"/>
</dbReference>
<dbReference type="InterPro" id="IPR036249">
    <property type="entry name" value="Thioredoxin-like_sf"/>
</dbReference>
<dbReference type="PANTHER" id="PTHR42852:SF17">
    <property type="entry name" value="THIOREDOXIN-LIKE PROTEIN HI_1115"/>
    <property type="match status" value="1"/>
</dbReference>
<dbReference type="PROSITE" id="PS51352">
    <property type="entry name" value="THIOREDOXIN_2"/>
    <property type="match status" value="1"/>
</dbReference>
<evidence type="ECO:0000256" key="2">
    <source>
        <dbReference type="SAM" id="Phobius"/>
    </source>
</evidence>
<feature type="transmembrane region" description="Helical" evidence="2">
    <location>
        <begin position="12"/>
        <end position="31"/>
    </location>
</feature>
<dbReference type="SUPFAM" id="SSF52833">
    <property type="entry name" value="Thioredoxin-like"/>
    <property type="match status" value="1"/>
</dbReference>
<organism evidence="4 5">
    <name type="scientific">Dongia sedimenti</name>
    <dbReference type="NCBI Taxonomy" id="3064282"/>
    <lineage>
        <taxon>Bacteria</taxon>
        <taxon>Pseudomonadati</taxon>
        <taxon>Pseudomonadota</taxon>
        <taxon>Alphaproteobacteria</taxon>
        <taxon>Rhodospirillales</taxon>
        <taxon>Dongiaceae</taxon>
        <taxon>Dongia</taxon>
    </lineage>
</organism>
<reference evidence="5" key="1">
    <citation type="submission" date="2023-08" db="EMBL/GenBank/DDBJ databases">
        <title>Rhodospirillaceae gen. nov., a novel taxon isolated from the Yangtze River Yuezi River estuary sludge.</title>
        <authorList>
            <person name="Ruan L."/>
        </authorList>
    </citation>
    <scope>NUCLEOTIDE SEQUENCE [LARGE SCALE GENOMIC DNA]</scope>
    <source>
        <strain evidence="5">R-7</strain>
    </source>
</reference>
<evidence type="ECO:0000313" key="4">
    <source>
        <dbReference type="EMBL" id="MDQ7246679.1"/>
    </source>
</evidence>
<dbReference type="Gene3D" id="3.40.30.10">
    <property type="entry name" value="Glutaredoxin"/>
    <property type="match status" value="1"/>
</dbReference>
<dbReference type="EMBL" id="JAUYVI010000001">
    <property type="protein sequence ID" value="MDQ7246679.1"/>
    <property type="molecule type" value="Genomic_DNA"/>
</dbReference>
<evidence type="ECO:0000256" key="1">
    <source>
        <dbReference type="ARBA" id="ARBA00023284"/>
    </source>
</evidence>
<dbReference type="PROSITE" id="PS00194">
    <property type="entry name" value="THIOREDOXIN_1"/>
    <property type="match status" value="1"/>
</dbReference>
<keyword evidence="2" id="KW-1133">Transmembrane helix</keyword>
<evidence type="ECO:0000313" key="5">
    <source>
        <dbReference type="Proteomes" id="UP001230156"/>
    </source>
</evidence>
<evidence type="ECO:0000259" key="3">
    <source>
        <dbReference type="PROSITE" id="PS51352"/>
    </source>
</evidence>
<dbReference type="InterPro" id="IPR000866">
    <property type="entry name" value="AhpC/TSA"/>
</dbReference>
<keyword evidence="2" id="KW-0472">Membrane</keyword>
<accession>A0ABU0YG32</accession>
<dbReference type="Proteomes" id="UP001230156">
    <property type="component" value="Unassembled WGS sequence"/>
</dbReference>
<dbReference type="RefSeq" id="WP_379954069.1">
    <property type="nucleotide sequence ID" value="NZ_JAUYVI010000001.1"/>
</dbReference>
<gene>
    <name evidence="4" type="ORF">Q8A70_03340</name>
</gene>
<dbReference type="PANTHER" id="PTHR42852">
    <property type="entry name" value="THIOL:DISULFIDE INTERCHANGE PROTEIN DSBE"/>
    <property type="match status" value="1"/>
</dbReference>
<keyword evidence="2" id="KW-0812">Transmembrane</keyword>
<dbReference type="InterPro" id="IPR050553">
    <property type="entry name" value="Thioredoxin_ResA/DsbE_sf"/>
</dbReference>
<sequence>MTAIALVRQRILVPAAIALVLAVAAAGFWYWQVRSAPPGPSGISTAALPEGFKPMDPPMQMGGFAFQDAEGNTVRLADFKGRPIILNIWAKWCAPCLVEMPELNRLQSEAAPGTLAVVTVAVDEPDPAKVRDFLANRRWDALKPYLDPKNVFAKALNIKSIPVSLLIDKDGFALVRVDAPVAWYSDESIRLLKRTIGL</sequence>
<name>A0ABU0YG32_9PROT</name>
<dbReference type="Pfam" id="PF00578">
    <property type="entry name" value="AhpC-TSA"/>
    <property type="match status" value="1"/>
</dbReference>
<feature type="domain" description="Thioredoxin" evidence="3">
    <location>
        <begin position="55"/>
        <end position="197"/>
    </location>
</feature>
<dbReference type="InterPro" id="IPR017937">
    <property type="entry name" value="Thioredoxin_CS"/>
</dbReference>